<dbReference type="CDD" id="cd12810">
    <property type="entry name" value="Esterase_713_like-3"/>
    <property type="match status" value="1"/>
</dbReference>
<dbReference type="InterPro" id="IPR000073">
    <property type="entry name" value="AB_hydrolase_1"/>
</dbReference>
<organism evidence="2 3">
    <name type="scientific">Selenomonas timonae</name>
    <dbReference type="NCBI Taxonomy" id="2754044"/>
    <lineage>
        <taxon>Bacteria</taxon>
        <taxon>Bacillati</taxon>
        <taxon>Bacillota</taxon>
        <taxon>Negativicutes</taxon>
        <taxon>Selenomonadales</taxon>
        <taxon>Selenomonadaceae</taxon>
        <taxon>Selenomonas</taxon>
    </lineage>
</organism>
<dbReference type="AlphaFoldDB" id="A0A7G7VMZ2"/>
<proteinExistence type="predicted"/>
<dbReference type="PANTHER" id="PTHR43194:SF4">
    <property type="entry name" value="AB HYDROLASE-1 DOMAIN-CONTAINING PROTEIN"/>
    <property type="match status" value="1"/>
</dbReference>
<protein>
    <submittedName>
        <fullName evidence="2">Alpha/beta fold hydrolase</fullName>
    </submittedName>
</protein>
<gene>
    <name evidence="2" type="ORF">H1B31_07970</name>
</gene>
<dbReference type="KEGG" id="stim:H1B31_07970"/>
<dbReference type="GO" id="GO:0016787">
    <property type="term" value="F:hydrolase activity"/>
    <property type="evidence" value="ECO:0007669"/>
    <property type="project" value="UniProtKB-KW"/>
</dbReference>
<dbReference type="SUPFAM" id="SSF53474">
    <property type="entry name" value="alpha/beta-Hydrolases"/>
    <property type="match status" value="1"/>
</dbReference>
<name>A0A7G7VMZ2_9FIRM</name>
<feature type="domain" description="AB hydrolase-1" evidence="1">
    <location>
        <begin position="65"/>
        <end position="294"/>
    </location>
</feature>
<sequence>MGSVEALSRPVTIEDQGSFMAGGVTITAPGVYKDSEPTNYDGETLHGDAAYVFWQRPVKAKKNALIFLHGYGQSGKTWETTPDGRDGFQNIFLAKGWATYIVDEPRRGRAGQSTVPAELKAQPQDQLWFNNFRIGQYPMIFDGMAFPRDEESLRQFFHQMTPDTGKFDVEVVAKAMEAVIDHTGDNVLITHSAGGGPGWLAAIRSPKVKGVIALEPGTFPFPPGEVPVVEETTSPFPARGMEVTAEEFEALLKTPMVVYFGDKIPTGDKPHEIWGLDNWRTRLNLASRWAEVVRTHGGDAEIIVLPDVGIKGNTHFLMSDLNNAEVAAEMERWMHEKGLDKK</sequence>
<keyword evidence="2" id="KW-0378">Hydrolase</keyword>
<reference evidence="2 3" key="1">
    <citation type="submission" date="2020-07" db="EMBL/GenBank/DDBJ databases">
        <title>Complete genome and description of Selenomonas timonensis sp. nov., a new bacterium isolated from a gingivitis subject.</title>
        <authorList>
            <person name="Antezack A."/>
        </authorList>
    </citation>
    <scope>NUCLEOTIDE SEQUENCE [LARGE SCALE GENOMIC DNA]</scope>
    <source>
        <strain evidence="2 3">Marseille-Q3039</strain>
    </source>
</reference>
<accession>A0A7G7VMZ2</accession>
<evidence type="ECO:0000259" key="1">
    <source>
        <dbReference type="Pfam" id="PF12697"/>
    </source>
</evidence>
<dbReference type="Pfam" id="PF12697">
    <property type="entry name" value="Abhydrolase_6"/>
    <property type="match status" value="1"/>
</dbReference>
<dbReference type="Gene3D" id="3.40.50.1820">
    <property type="entry name" value="alpha/beta hydrolase"/>
    <property type="match status" value="1"/>
</dbReference>
<dbReference type="EMBL" id="CP060204">
    <property type="protein sequence ID" value="QNH55485.1"/>
    <property type="molecule type" value="Genomic_DNA"/>
</dbReference>
<evidence type="ECO:0000313" key="3">
    <source>
        <dbReference type="Proteomes" id="UP000515480"/>
    </source>
</evidence>
<dbReference type="PANTHER" id="PTHR43194">
    <property type="entry name" value="HYDROLASE ALPHA/BETA FOLD FAMILY"/>
    <property type="match status" value="1"/>
</dbReference>
<dbReference type="InterPro" id="IPR029058">
    <property type="entry name" value="AB_hydrolase_fold"/>
</dbReference>
<dbReference type="InterPro" id="IPR050228">
    <property type="entry name" value="Carboxylesterase_BioH"/>
</dbReference>
<evidence type="ECO:0000313" key="2">
    <source>
        <dbReference type="EMBL" id="QNH55485.1"/>
    </source>
</evidence>
<dbReference type="Proteomes" id="UP000515480">
    <property type="component" value="Chromosome"/>
</dbReference>
<keyword evidence="3" id="KW-1185">Reference proteome</keyword>